<dbReference type="InterPro" id="IPR007527">
    <property type="entry name" value="Znf_SWIM"/>
</dbReference>
<keyword evidence="2 4" id="KW-0863">Zinc-finger</keyword>
<feature type="domain" description="SWIM-type" evidence="5">
    <location>
        <begin position="8"/>
        <end position="49"/>
    </location>
</feature>
<evidence type="ECO:0000313" key="6">
    <source>
        <dbReference type="EMBL" id="KAL0356252.1"/>
    </source>
</evidence>
<gene>
    <name evidence="6" type="ORF">Sradi_4072100</name>
</gene>
<dbReference type="GO" id="GO:0008270">
    <property type="term" value="F:zinc ion binding"/>
    <property type="evidence" value="ECO:0007669"/>
    <property type="project" value="UniProtKB-KW"/>
</dbReference>
<reference evidence="6" key="2">
    <citation type="journal article" date="2024" name="Plant">
        <title>Genomic evolution and insights into agronomic trait innovations of Sesamum species.</title>
        <authorList>
            <person name="Miao H."/>
            <person name="Wang L."/>
            <person name="Qu L."/>
            <person name="Liu H."/>
            <person name="Sun Y."/>
            <person name="Le M."/>
            <person name="Wang Q."/>
            <person name="Wei S."/>
            <person name="Zheng Y."/>
            <person name="Lin W."/>
            <person name="Duan Y."/>
            <person name="Cao H."/>
            <person name="Xiong S."/>
            <person name="Wang X."/>
            <person name="Wei L."/>
            <person name="Li C."/>
            <person name="Ma Q."/>
            <person name="Ju M."/>
            <person name="Zhao R."/>
            <person name="Li G."/>
            <person name="Mu C."/>
            <person name="Tian Q."/>
            <person name="Mei H."/>
            <person name="Zhang T."/>
            <person name="Gao T."/>
            <person name="Zhang H."/>
        </authorList>
    </citation>
    <scope>NUCLEOTIDE SEQUENCE</scope>
    <source>
        <strain evidence="6">G02</strain>
    </source>
</reference>
<dbReference type="PROSITE" id="PS50966">
    <property type="entry name" value="ZF_SWIM"/>
    <property type="match status" value="1"/>
</dbReference>
<dbReference type="PANTHER" id="PTHR31973:SF192">
    <property type="entry name" value="SWIM-TYPE DOMAIN-CONTAINING PROTEIN"/>
    <property type="match status" value="1"/>
</dbReference>
<dbReference type="PANTHER" id="PTHR31973">
    <property type="entry name" value="POLYPROTEIN, PUTATIVE-RELATED"/>
    <property type="match status" value="1"/>
</dbReference>
<evidence type="ECO:0000256" key="3">
    <source>
        <dbReference type="ARBA" id="ARBA00022833"/>
    </source>
</evidence>
<evidence type="ECO:0000256" key="1">
    <source>
        <dbReference type="ARBA" id="ARBA00022723"/>
    </source>
</evidence>
<keyword evidence="1" id="KW-0479">Metal-binding</keyword>
<evidence type="ECO:0000256" key="2">
    <source>
        <dbReference type="ARBA" id="ARBA00022771"/>
    </source>
</evidence>
<dbReference type="SMART" id="SM00575">
    <property type="entry name" value="ZnF_PMZ"/>
    <property type="match status" value="1"/>
</dbReference>
<comment type="caution">
    <text evidence="6">The sequence shown here is derived from an EMBL/GenBank/DDBJ whole genome shotgun (WGS) entry which is preliminary data.</text>
</comment>
<protein>
    <recommendedName>
        <fullName evidence="5">SWIM-type domain-containing protein</fullName>
    </recommendedName>
</protein>
<dbReference type="AlphaFoldDB" id="A0AAW2PJ09"/>
<evidence type="ECO:0000256" key="4">
    <source>
        <dbReference type="PROSITE-ProRule" id="PRU00325"/>
    </source>
</evidence>
<organism evidence="6">
    <name type="scientific">Sesamum radiatum</name>
    <name type="common">Black benniseed</name>
    <dbReference type="NCBI Taxonomy" id="300843"/>
    <lineage>
        <taxon>Eukaryota</taxon>
        <taxon>Viridiplantae</taxon>
        <taxon>Streptophyta</taxon>
        <taxon>Embryophyta</taxon>
        <taxon>Tracheophyta</taxon>
        <taxon>Spermatophyta</taxon>
        <taxon>Magnoliopsida</taxon>
        <taxon>eudicotyledons</taxon>
        <taxon>Gunneridae</taxon>
        <taxon>Pentapetalae</taxon>
        <taxon>asterids</taxon>
        <taxon>lamiids</taxon>
        <taxon>Lamiales</taxon>
        <taxon>Pedaliaceae</taxon>
        <taxon>Sesamum</taxon>
    </lineage>
</organism>
<proteinExistence type="predicted"/>
<dbReference type="InterPro" id="IPR006564">
    <property type="entry name" value="Znf_PMZ"/>
</dbReference>
<reference evidence="6" key="1">
    <citation type="submission" date="2020-06" db="EMBL/GenBank/DDBJ databases">
        <authorList>
            <person name="Li T."/>
            <person name="Hu X."/>
            <person name="Zhang T."/>
            <person name="Song X."/>
            <person name="Zhang H."/>
            <person name="Dai N."/>
            <person name="Sheng W."/>
            <person name="Hou X."/>
            <person name="Wei L."/>
        </authorList>
    </citation>
    <scope>NUCLEOTIDE SEQUENCE</scope>
    <source>
        <strain evidence="6">G02</strain>
        <tissue evidence="6">Leaf</tissue>
    </source>
</reference>
<sequence>MKSYDWHFQIMGLFDQHNVDLLNRSCSCRRWDLTGIPCRHTISAIWCRNEDPQDYVHDVYKVSTYLRCYERAIQGINATKLWLKCDLPPPFTIEGTMLGHVTRAVGKLKICLLGHLNPPTLKRATILNPYPWSHSIHSLLLRSMQQHFQEGKNYL</sequence>
<name>A0AAW2PJ09_SESRA</name>
<accession>A0AAW2PJ09</accession>
<keyword evidence="3" id="KW-0862">Zinc</keyword>
<dbReference type="EMBL" id="JACGWJ010000017">
    <property type="protein sequence ID" value="KAL0356252.1"/>
    <property type="molecule type" value="Genomic_DNA"/>
</dbReference>
<evidence type="ECO:0000259" key="5">
    <source>
        <dbReference type="PROSITE" id="PS50966"/>
    </source>
</evidence>
<dbReference type="Pfam" id="PF04434">
    <property type="entry name" value="SWIM"/>
    <property type="match status" value="1"/>
</dbReference>